<dbReference type="AlphaFoldDB" id="A0A6G1H0S7"/>
<organism evidence="3 4">
    <name type="scientific">Aulographum hederae CBS 113979</name>
    <dbReference type="NCBI Taxonomy" id="1176131"/>
    <lineage>
        <taxon>Eukaryota</taxon>
        <taxon>Fungi</taxon>
        <taxon>Dikarya</taxon>
        <taxon>Ascomycota</taxon>
        <taxon>Pezizomycotina</taxon>
        <taxon>Dothideomycetes</taxon>
        <taxon>Pleosporomycetidae</taxon>
        <taxon>Aulographales</taxon>
        <taxon>Aulographaceae</taxon>
    </lineage>
</organism>
<name>A0A6G1H0S7_9PEZI</name>
<feature type="compositionally biased region" description="Polar residues" evidence="1">
    <location>
        <begin position="299"/>
        <end position="313"/>
    </location>
</feature>
<sequence>MGRELASWVDTRPRCSWAVQCLPSRKIASARIDGTRLPIMEAFFERVEKKARENEIPIENWWNMDEHGIAIGSQSTHRVMGDARKKTTRKKMDGNREWVSIIECINTRGRALPPVVIFKGTHLWDCWWGQDIPESWLTSTPTAYTNNEIGVAWLKEVFLPSTLPENRRPRLLFLDGHDSHISTEFMWIAYQNNVFLEYLPPHASHVLQPLDVGVFAPIKHGYRTRLEQLSQLEDHLPIKKDRFLELYHEARVHEINKSYIESGWLGTGLYPWDPEKVYGSSQVTQPPRLRPETPPEQVLNAQNRPQVLVTPTN</sequence>
<dbReference type="OrthoDB" id="5425161at2759"/>
<dbReference type="InterPro" id="IPR050863">
    <property type="entry name" value="CenT-Element_Derived"/>
</dbReference>
<evidence type="ECO:0000313" key="3">
    <source>
        <dbReference type="EMBL" id="KAF1986664.1"/>
    </source>
</evidence>
<dbReference type="Proteomes" id="UP000800041">
    <property type="component" value="Unassembled WGS sequence"/>
</dbReference>
<keyword evidence="4" id="KW-1185">Reference proteome</keyword>
<protein>
    <submittedName>
        <fullName evidence="3">DDE-domain-containing protein</fullName>
    </submittedName>
</protein>
<reference evidence="3" key="1">
    <citation type="journal article" date="2020" name="Stud. Mycol.">
        <title>101 Dothideomycetes genomes: a test case for predicting lifestyles and emergence of pathogens.</title>
        <authorList>
            <person name="Haridas S."/>
            <person name="Albert R."/>
            <person name="Binder M."/>
            <person name="Bloem J."/>
            <person name="Labutti K."/>
            <person name="Salamov A."/>
            <person name="Andreopoulos B."/>
            <person name="Baker S."/>
            <person name="Barry K."/>
            <person name="Bills G."/>
            <person name="Bluhm B."/>
            <person name="Cannon C."/>
            <person name="Castanera R."/>
            <person name="Culley D."/>
            <person name="Daum C."/>
            <person name="Ezra D."/>
            <person name="Gonzalez J."/>
            <person name="Henrissat B."/>
            <person name="Kuo A."/>
            <person name="Liang C."/>
            <person name="Lipzen A."/>
            <person name="Lutzoni F."/>
            <person name="Magnuson J."/>
            <person name="Mondo S."/>
            <person name="Nolan M."/>
            <person name="Ohm R."/>
            <person name="Pangilinan J."/>
            <person name="Park H.-J."/>
            <person name="Ramirez L."/>
            <person name="Alfaro M."/>
            <person name="Sun H."/>
            <person name="Tritt A."/>
            <person name="Yoshinaga Y."/>
            <person name="Zwiers L.-H."/>
            <person name="Turgeon B."/>
            <person name="Goodwin S."/>
            <person name="Spatafora J."/>
            <person name="Crous P."/>
            <person name="Grigoriev I."/>
        </authorList>
    </citation>
    <scope>NUCLEOTIDE SEQUENCE</scope>
    <source>
        <strain evidence="3">CBS 113979</strain>
    </source>
</reference>
<evidence type="ECO:0000313" key="4">
    <source>
        <dbReference type="Proteomes" id="UP000800041"/>
    </source>
</evidence>
<dbReference type="PANTHER" id="PTHR19303">
    <property type="entry name" value="TRANSPOSON"/>
    <property type="match status" value="1"/>
</dbReference>
<accession>A0A6G1H0S7</accession>
<dbReference type="EMBL" id="ML977156">
    <property type="protein sequence ID" value="KAF1986664.1"/>
    <property type="molecule type" value="Genomic_DNA"/>
</dbReference>
<evidence type="ECO:0000259" key="2">
    <source>
        <dbReference type="Pfam" id="PF03184"/>
    </source>
</evidence>
<proteinExistence type="predicted"/>
<dbReference type="InterPro" id="IPR004875">
    <property type="entry name" value="DDE_SF_endonuclease_dom"/>
</dbReference>
<dbReference type="GO" id="GO:0005634">
    <property type="term" value="C:nucleus"/>
    <property type="evidence" value="ECO:0007669"/>
    <property type="project" value="TreeGrafter"/>
</dbReference>
<feature type="region of interest" description="Disordered" evidence="1">
    <location>
        <begin position="281"/>
        <end position="313"/>
    </location>
</feature>
<feature type="domain" description="DDE-1" evidence="2">
    <location>
        <begin position="96"/>
        <end position="264"/>
    </location>
</feature>
<dbReference type="GO" id="GO:0003677">
    <property type="term" value="F:DNA binding"/>
    <property type="evidence" value="ECO:0007669"/>
    <property type="project" value="TreeGrafter"/>
</dbReference>
<dbReference type="Pfam" id="PF03184">
    <property type="entry name" value="DDE_1"/>
    <property type="match status" value="1"/>
</dbReference>
<dbReference type="PANTHER" id="PTHR19303:SF74">
    <property type="entry name" value="POGO TRANSPOSABLE ELEMENT WITH KRAB DOMAIN"/>
    <property type="match status" value="1"/>
</dbReference>
<gene>
    <name evidence="3" type="ORF">K402DRAFT_85005</name>
</gene>
<evidence type="ECO:0000256" key="1">
    <source>
        <dbReference type="SAM" id="MobiDB-lite"/>
    </source>
</evidence>